<comment type="caution">
    <text evidence="2">The sequence shown here is derived from an EMBL/GenBank/DDBJ whole genome shotgun (WGS) entry which is preliminary data.</text>
</comment>
<evidence type="ECO:0000313" key="2">
    <source>
        <dbReference type="EMBL" id="MCI30549.1"/>
    </source>
</evidence>
<dbReference type="InterPro" id="IPR044584">
    <property type="entry name" value="KEG"/>
</dbReference>
<dbReference type="GO" id="GO:0009788">
    <property type="term" value="P:negative regulation of abscisic acid-activated signaling pathway"/>
    <property type="evidence" value="ECO:0007669"/>
    <property type="project" value="TreeGrafter"/>
</dbReference>
<keyword evidence="3" id="KW-1185">Reference proteome</keyword>
<dbReference type="GO" id="GO:0009738">
    <property type="term" value="P:abscisic acid-activated signaling pathway"/>
    <property type="evidence" value="ECO:0007669"/>
    <property type="project" value="InterPro"/>
</dbReference>
<dbReference type="SUPFAM" id="SSF48403">
    <property type="entry name" value="Ankyrin repeat"/>
    <property type="match status" value="1"/>
</dbReference>
<protein>
    <submittedName>
        <fullName evidence="2">E3 ubiquitin-protein ligase KEG-like</fullName>
    </submittedName>
</protein>
<dbReference type="PANTHER" id="PTHR46960">
    <property type="entry name" value="E3 UBIQUITIN-PROTEIN LIGASE KEG"/>
    <property type="match status" value="1"/>
</dbReference>
<accession>A0A392R2U0</accession>
<feature type="non-terminal residue" evidence="2">
    <location>
        <position position="1"/>
    </location>
</feature>
<dbReference type="Pfam" id="PF13637">
    <property type="entry name" value="Ank_4"/>
    <property type="match status" value="1"/>
</dbReference>
<dbReference type="GO" id="GO:0004842">
    <property type="term" value="F:ubiquitin-protein transferase activity"/>
    <property type="evidence" value="ECO:0007669"/>
    <property type="project" value="InterPro"/>
</dbReference>
<dbReference type="GO" id="GO:0016567">
    <property type="term" value="P:protein ubiquitination"/>
    <property type="evidence" value="ECO:0007669"/>
    <property type="project" value="InterPro"/>
</dbReference>
<comment type="subcellular location">
    <subcellularLocation>
        <location evidence="1">Cell membrane</location>
        <topology evidence="1">Peripheral membrane protein</topology>
        <orientation evidence="1">Cytoplasmic side</orientation>
    </subcellularLocation>
</comment>
<dbReference type="GO" id="GO:0045324">
    <property type="term" value="P:late endosome to vacuole transport"/>
    <property type="evidence" value="ECO:0007669"/>
    <property type="project" value="TreeGrafter"/>
</dbReference>
<dbReference type="Proteomes" id="UP000265520">
    <property type="component" value="Unassembled WGS sequence"/>
</dbReference>
<dbReference type="InterPro" id="IPR002110">
    <property type="entry name" value="Ankyrin_rpt"/>
</dbReference>
<organism evidence="2 3">
    <name type="scientific">Trifolium medium</name>
    <dbReference type="NCBI Taxonomy" id="97028"/>
    <lineage>
        <taxon>Eukaryota</taxon>
        <taxon>Viridiplantae</taxon>
        <taxon>Streptophyta</taxon>
        <taxon>Embryophyta</taxon>
        <taxon>Tracheophyta</taxon>
        <taxon>Spermatophyta</taxon>
        <taxon>Magnoliopsida</taxon>
        <taxon>eudicotyledons</taxon>
        <taxon>Gunneridae</taxon>
        <taxon>Pentapetalae</taxon>
        <taxon>rosids</taxon>
        <taxon>fabids</taxon>
        <taxon>Fabales</taxon>
        <taxon>Fabaceae</taxon>
        <taxon>Papilionoideae</taxon>
        <taxon>50 kb inversion clade</taxon>
        <taxon>NPAAA clade</taxon>
        <taxon>Hologalegina</taxon>
        <taxon>IRL clade</taxon>
        <taxon>Trifolieae</taxon>
        <taxon>Trifolium</taxon>
    </lineage>
</organism>
<reference evidence="2 3" key="1">
    <citation type="journal article" date="2018" name="Front. Plant Sci.">
        <title>Red Clover (Trifolium pratense) and Zigzag Clover (T. medium) - A Picture of Genomic Similarities and Differences.</title>
        <authorList>
            <person name="Dluhosova J."/>
            <person name="Istvanek J."/>
            <person name="Nedelnik J."/>
            <person name="Repkova J."/>
        </authorList>
    </citation>
    <scope>NUCLEOTIDE SEQUENCE [LARGE SCALE GENOMIC DNA]</scope>
    <source>
        <strain evidence="3">cv. 10/8</strain>
        <tissue evidence="2">Leaf</tissue>
    </source>
</reference>
<dbReference type="GO" id="GO:0005802">
    <property type="term" value="C:trans-Golgi network"/>
    <property type="evidence" value="ECO:0007669"/>
    <property type="project" value="TreeGrafter"/>
</dbReference>
<dbReference type="InterPro" id="IPR036770">
    <property type="entry name" value="Ankyrin_rpt-contain_sf"/>
</dbReference>
<dbReference type="GO" id="GO:0006952">
    <property type="term" value="P:defense response"/>
    <property type="evidence" value="ECO:0007669"/>
    <property type="project" value="InterPro"/>
</dbReference>
<dbReference type="PANTHER" id="PTHR46960:SF1">
    <property type="entry name" value="E3 UBIQUITIN-PROTEIN LIGASE KEG"/>
    <property type="match status" value="1"/>
</dbReference>
<proteinExistence type="predicted"/>
<dbReference type="AlphaFoldDB" id="A0A392R2U0"/>
<dbReference type="Gene3D" id="1.25.40.20">
    <property type="entry name" value="Ankyrin repeat-containing domain"/>
    <property type="match status" value="1"/>
</dbReference>
<dbReference type="GO" id="GO:0005886">
    <property type="term" value="C:plasma membrane"/>
    <property type="evidence" value="ECO:0007669"/>
    <property type="project" value="UniProtKB-SubCell"/>
</dbReference>
<sequence>ELLLAGADPNAVDDEGESVLHRAIAKKFTDCALVIVENGGCRSMTILNSKNLT</sequence>
<dbReference type="GO" id="GO:0005769">
    <property type="term" value="C:early endosome"/>
    <property type="evidence" value="ECO:0007669"/>
    <property type="project" value="TreeGrafter"/>
</dbReference>
<evidence type="ECO:0000256" key="1">
    <source>
        <dbReference type="ARBA" id="ARBA00004413"/>
    </source>
</evidence>
<dbReference type="EMBL" id="LXQA010180428">
    <property type="protein sequence ID" value="MCI30549.1"/>
    <property type="molecule type" value="Genomic_DNA"/>
</dbReference>
<evidence type="ECO:0000313" key="3">
    <source>
        <dbReference type="Proteomes" id="UP000265520"/>
    </source>
</evidence>
<name>A0A392R2U0_9FABA</name>